<gene>
    <name evidence="2" type="ORF">QBC42DRAFT_262077</name>
</gene>
<reference evidence="2" key="2">
    <citation type="submission" date="2023-06" db="EMBL/GenBank/DDBJ databases">
        <authorList>
            <consortium name="Lawrence Berkeley National Laboratory"/>
            <person name="Mondo S.J."/>
            <person name="Hensen N."/>
            <person name="Bonometti L."/>
            <person name="Westerberg I."/>
            <person name="Brannstrom I.O."/>
            <person name="Guillou S."/>
            <person name="Cros-Aarteil S."/>
            <person name="Calhoun S."/>
            <person name="Haridas S."/>
            <person name="Kuo A."/>
            <person name="Pangilinan J."/>
            <person name="Riley R."/>
            <person name="Labutti K."/>
            <person name="Andreopoulos B."/>
            <person name="Lipzen A."/>
            <person name="Chen C."/>
            <person name="Yanf M."/>
            <person name="Daum C."/>
            <person name="Ng V."/>
            <person name="Clum A."/>
            <person name="Steindorff A."/>
            <person name="Ohm R."/>
            <person name="Martin F."/>
            <person name="Silar P."/>
            <person name="Natvig D."/>
            <person name="Lalanne C."/>
            <person name="Gautier V."/>
            <person name="Ament-Velasquez S.L."/>
            <person name="Kruys A."/>
            <person name="Hutchinson M.I."/>
            <person name="Powell A.J."/>
            <person name="Barry K."/>
            <person name="Miller A.N."/>
            <person name="Grigoriev I.V."/>
            <person name="Debuchy R."/>
            <person name="Gladieux P."/>
            <person name="Thoren M.H."/>
            <person name="Johannesson H."/>
        </authorList>
    </citation>
    <scope>NUCLEOTIDE SEQUENCE</scope>
    <source>
        <strain evidence="2">PSN324</strain>
    </source>
</reference>
<comment type="caution">
    <text evidence="2">The sequence shown here is derived from an EMBL/GenBank/DDBJ whole genome shotgun (WGS) entry which is preliminary data.</text>
</comment>
<sequence length="97" mass="11949">MNFFFFFSCEMILFSFSRHSFFCIGRRFFYFIFFFTFIQRLDDFCQRGFRGIQIIGGGIHIYTYTCCASSYLYYFSVSLTAIFFIYWQDFFLLFHSF</sequence>
<keyword evidence="1" id="KW-0812">Transmembrane</keyword>
<evidence type="ECO:0000313" key="2">
    <source>
        <dbReference type="EMBL" id="KAK4465094.1"/>
    </source>
</evidence>
<evidence type="ECO:0000313" key="3">
    <source>
        <dbReference type="Proteomes" id="UP001321749"/>
    </source>
</evidence>
<proteinExistence type="predicted"/>
<evidence type="ECO:0000256" key="1">
    <source>
        <dbReference type="SAM" id="Phobius"/>
    </source>
</evidence>
<keyword evidence="1" id="KW-1133">Transmembrane helix</keyword>
<feature type="transmembrane region" description="Helical" evidence="1">
    <location>
        <begin position="59"/>
        <end position="87"/>
    </location>
</feature>
<dbReference type="AlphaFoldDB" id="A0AAV9HW41"/>
<name>A0AAV9HW41_9PEZI</name>
<dbReference type="EMBL" id="MU864942">
    <property type="protein sequence ID" value="KAK4465094.1"/>
    <property type="molecule type" value="Genomic_DNA"/>
</dbReference>
<keyword evidence="1" id="KW-0472">Membrane</keyword>
<keyword evidence="3" id="KW-1185">Reference proteome</keyword>
<feature type="transmembrane region" description="Helical" evidence="1">
    <location>
        <begin position="12"/>
        <end position="38"/>
    </location>
</feature>
<organism evidence="2 3">
    <name type="scientific">Cladorrhinum samala</name>
    <dbReference type="NCBI Taxonomy" id="585594"/>
    <lineage>
        <taxon>Eukaryota</taxon>
        <taxon>Fungi</taxon>
        <taxon>Dikarya</taxon>
        <taxon>Ascomycota</taxon>
        <taxon>Pezizomycotina</taxon>
        <taxon>Sordariomycetes</taxon>
        <taxon>Sordariomycetidae</taxon>
        <taxon>Sordariales</taxon>
        <taxon>Podosporaceae</taxon>
        <taxon>Cladorrhinum</taxon>
    </lineage>
</organism>
<accession>A0AAV9HW41</accession>
<reference evidence="2" key="1">
    <citation type="journal article" date="2023" name="Mol. Phylogenet. Evol.">
        <title>Genome-scale phylogeny and comparative genomics of the fungal order Sordariales.</title>
        <authorList>
            <person name="Hensen N."/>
            <person name="Bonometti L."/>
            <person name="Westerberg I."/>
            <person name="Brannstrom I.O."/>
            <person name="Guillou S."/>
            <person name="Cros-Aarteil S."/>
            <person name="Calhoun S."/>
            <person name="Haridas S."/>
            <person name="Kuo A."/>
            <person name="Mondo S."/>
            <person name="Pangilinan J."/>
            <person name="Riley R."/>
            <person name="LaButti K."/>
            <person name="Andreopoulos B."/>
            <person name="Lipzen A."/>
            <person name="Chen C."/>
            <person name="Yan M."/>
            <person name="Daum C."/>
            <person name="Ng V."/>
            <person name="Clum A."/>
            <person name="Steindorff A."/>
            <person name="Ohm R.A."/>
            <person name="Martin F."/>
            <person name="Silar P."/>
            <person name="Natvig D.O."/>
            <person name="Lalanne C."/>
            <person name="Gautier V."/>
            <person name="Ament-Velasquez S.L."/>
            <person name="Kruys A."/>
            <person name="Hutchinson M.I."/>
            <person name="Powell A.J."/>
            <person name="Barry K."/>
            <person name="Miller A.N."/>
            <person name="Grigoriev I.V."/>
            <person name="Debuchy R."/>
            <person name="Gladieux P."/>
            <person name="Hiltunen Thoren M."/>
            <person name="Johannesson H."/>
        </authorList>
    </citation>
    <scope>NUCLEOTIDE SEQUENCE</scope>
    <source>
        <strain evidence="2">PSN324</strain>
    </source>
</reference>
<protein>
    <submittedName>
        <fullName evidence="2">Uncharacterized protein</fullName>
    </submittedName>
</protein>
<dbReference type="Proteomes" id="UP001321749">
    <property type="component" value="Unassembled WGS sequence"/>
</dbReference>